<dbReference type="PIRSF" id="PIRSF034445">
    <property type="entry name" value="CpxP_Spy"/>
    <property type="match status" value="1"/>
</dbReference>
<evidence type="ECO:0000256" key="2">
    <source>
        <dbReference type="ARBA" id="ARBA00008441"/>
    </source>
</evidence>
<dbReference type="OrthoDB" id="6505017at2"/>
<feature type="compositionally biased region" description="Polar residues" evidence="5">
    <location>
        <begin position="149"/>
        <end position="164"/>
    </location>
</feature>
<dbReference type="InterPro" id="IPR012899">
    <property type="entry name" value="LTXXQ"/>
</dbReference>
<dbReference type="RefSeq" id="WP_076943986.1">
    <property type="nucleotide sequence ID" value="NZ_MOXD01000014.1"/>
</dbReference>
<dbReference type="GO" id="GO:0051082">
    <property type="term" value="F:unfolded protein binding"/>
    <property type="evidence" value="ECO:0007669"/>
    <property type="project" value="TreeGrafter"/>
</dbReference>
<evidence type="ECO:0000256" key="4">
    <source>
        <dbReference type="ARBA" id="ARBA00022764"/>
    </source>
</evidence>
<evidence type="ECO:0000256" key="3">
    <source>
        <dbReference type="ARBA" id="ARBA00022729"/>
    </source>
</evidence>
<evidence type="ECO:0000256" key="6">
    <source>
        <dbReference type="SAM" id="SignalP"/>
    </source>
</evidence>
<dbReference type="PANTHER" id="PTHR38102:SF2">
    <property type="entry name" value="PERIPLASMIC PROTEIN CPXP"/>
    <property type="match status" value="1"/>
</dbReference>
<name>A0A1S8CFV7_9GAMM</name>
<feature type="chain" id="PRO_5010552954" evidence="6">
    <location>
        <begin position="23"/>
        <end position="164"/>
    </location>
</feature>
<accession>A0A1S8CFV7</accession>
<dbReference type="PANTHER" id="PTHR38102">
    <property type="entry name" value="PERIPLASMIC CHAPERONE SPY"/>
    <property type="match status" value="1"/>
</dbReference>
<dbReference type="EMBL" id="MOXD01000014">
    <property type="protein sequence ID" value="OMQ20157.1"/>
    <property type="molecule type" value="Genomic_DNA"/>
</dbReference>
<protein>
    <submittedName>
        <fullName evidence="7">Stress adaptor protein CpxP</fullName>
    </submittedName>
</protein>
<keyword evidence="3 6" id="KW-0732">Signal</keyword>
<comment type="caution">
    <text evidence="7">The sequence shown here is derived from an EMBL/GenBank/DDBJ whole genome shotgun (WGS) entry which is preliminary data.</text>
</comment>
<evidence type="ECO:0000313" key="8">
    <source>
        <dbReference type="Proteomes" id="UP000216021"/>
    </source>
</evidence>
<dbReference type="AlphaFoldDB" id="A0A1S8CFV7"/>
<dbReference type="Pfam" id="PF07813">
    <property type="entry name" value="LTXXQ"/>
    <property type="match status" value="1"/>
</dbReference>
<dbReference type="STRING" id="2034155.BMI79_19795"/>
<proteinExistence type="inferred from homology"/>
<dbReference type="GO" id="GO:0030288">
    <property type="term" value="C:outer membrane-bounded periplasmic space"/>
    <property type="evidence" value="ECO:0007669"/>
    <property type="project" value="TreeGrafter"/>
</dbReference>
<keyword evidence="8" id="KW-1185">Reference proteome</keyword>
<evidence type="ECO:0000256" key="1">
    <source>
        <dbReference type="ARBA" id="ARBA00004418"/>
    </source>
</evidence>
<gene>
    <name evidence="7" type="primary">cpxP</name>
    <name evidence="7" type="ORF">BMI79_19795</name>
</gene>
<sequence length="164" mass="18638">MRKLTTVVMASMLAMGSSAVLAADTTPETAQSLAHDAMMRTPGQYHMFEGVSLTEQQRQQMRDLMRQARYDLPGVALAEIEAMHRLVIADKFDEAAVQAQAEKMVQEQVKRQVEMARIRNQMYNLLTPEQKSVLDQKHQQRMQQMEQQISGLQQTSAQKLSTTK</sequence>
<comment type="subcellular location">
    <subcellularLocation>
        <location evidence="1">Periplasm</location>
    </subcellularLocation>
</comment>
<comment type="similarity">
    <text evidence="2">Belongs to the CpxP/Spy family.</text>
</comment>
<dbReference type="CDD" id="cd09916">
    <property type="entry name" value="CpxP_like"/>
    <property type="match status" value="1"/>
</dbReference>
<evidence type="ECO:0000313" key="7">
    <source>
        <dbReference type="EMBL" id="OMQ20157.1"/>
    </source>
</evidence>
<dbReference type="NCBIfam" id="NF007687">
    <property type="entry name" value="PRK10363.1"/>
    <property type="match status" value="1"/>
</dbReference>
<evidence type="ECO:0000256" key="5">
    <source>
        <dbReference type="SAM" id="MobiDB-lite"/>
    </source>
</evidence>
<feature type="region of interest" description="Disordered" evidence="5">
    <location>
        <begin position="133"/>
        <end position="164"/>
    </location>
</feature>
<keyword evidence="4" id="KW-0574">Periplasm</keyword>
<organism evidence="7 8">
    <name type="scientific">Serratia oryzae</name>
    <dbReference type="NCBI Taxonomy" id="2034155"/>
    <lineage>
        <taxon>Bacteria</taxon>
        <taxon>Pseudomonadati</taxon>
        <taxon>Pseudomonadota</taxon>
        <taxon>Gammaproteobacteria</taxon>
        <taxon>Enterobacterales</taxon>
        <taxon>Yersiniaceae</taxon>
        <taxon>Serratia</taxon>
    </lineage>
</organism>
<feature type="signal peptide" evidence="6">
    <location>
        <begin position="1"/>
        <end position="22"/>
    </location>
</feature>
<reference evidence="7 8" key="1">
    <citation type="submission" date="2016-11" db="EMBL/GenBank/DDBJ databases">
        <title>Rahnella oryzae sp. nov., isolated from rice root.</title>
        <authorList>
            <person name="Zhang X.-X."/>
            <person name="Zhang J."/>
        </authorList>
    </citation>
    <scope>NUCLEOTIDE SEQUENCE [LARGE SCALE GENOMIC DNA]</scope>
    <source>
        <strain evidence="7 8">J11-6</strain>
    </source>
</reference>
<dbReference type="Proteomes" id="UP000216021">
    <property type="component" value="Unassembled WGS sequence"/>
</dbReference>
<dbReference type="InterPro" id="IPR052211">
    <property type="entry name" value="Cpx_auxiliary_protein"/>
</dbReference>
<dbReference type="Gene3D" id="1.20.120.1490">
    <property type="match status" value="1"/>
</dbReference>